<evidence type="ECO:0000313" key="2">
    <source>
        <dbReference type="Proteomes" id="UP001530315"/>
    </source>
</evidence>
<protein>
    <submittedName>
        <fullName evidence="1">Uncharacterized protein</fullName>
    </submittedName>
</protein>
<proteinExistence type="predicted"/>
<reference evidence="1 2" key="1">
    <citation type="submission" date="2024-10" db="EMBL/GenBank/DDBJ databases">
        <title>Updated reference genomes for cyclostephanoid diatoms.</title>
        <authorList>
            <person name="Roberts W.R."/>
            <person name="Alverson A.J."/>
        </authorList>
    </citation>
    <scope>NUCLEOTIDE SEQUENCE [LARGE SCALE GENOMIC DNA]</scope>
    <source>
        <strain evidence="1 2">AJA276-08</strain>
    </source>
</reference>
<keyword evidence="2" id="KW-1185">Reference proteome</keyword>
<dbReference type="InterPro" id="IPR029000">
    <property type="entry name" value="Cyclophilin-like_dom_sf"/>
</dbReference>
<sequence length="154" mass="16525">MEVRISRADGSFYVRDAPASSSSSSNVDDDPFYGRIVLGLFGERVPNHVARFLEYVDVPYDVDTPLPSYSRSKFVALDASTGLLIGGTNRPATNSAPSAVAAGGAEFGALASGVFAAQRRVFRDAARTFGDSRLDKVYDGKLLRRIEVTKVGTL</sequence>
<evidence type="ECO:0000313" key="1">
    <source>
        <dbReference type="EMBL" id="KAL3772947.1"/>
    </source>
</evidence>
<dbReference type="EMBL" id="JALLAZ020001562">
    <property type="protein sequence ID" value="KAL3772947.1"/>
    <property type="molecule type" value="Genomic_DNA"/>
</dbReference>
<gene>
    <name evidence="1" type="ORF">ACHAW5_009638</name>
</gene>
<name>A0ABD3NAC2_9STRA</name>
<comment type="caution">
    <text evidence="1">The sequence shown here is derived from an EMBL/GenBank/DDBJ whole genome shotgun (WGS) entry which is preliminary data.</text>
</comment>
<dbReference type="Proteomes" id="UP001530315">
    <property type="component" value="Unassembled WGS sequence"/>
</dbReference>
<dbReference type="SUPFAM" id="SSF50891">
    <property type="entry name" value="Cyclophilin-like"/>
    <property type="match status" value="1"/>
</dbReference>
<organism evidence="1 2">
    <name type="scientific">Stephanodiscus triporus</name>
    <dbReference type="NCBI Taxonomy" id="2934178"/>
    <lineage>
        <taxon>Eukaryota</taxon>
        <taxon>Sar</taxon>
        <taxon>Stramenopiles</taxon>
        <taxon>Ochrophyta</taxon>
        <taxon>Bacillariophyta</taxon>
        <taxon>Coscinodiscophyceae</taxon>
        <taxon>Thalassiosirophycidae</taxon>
        <taxon>Stephanodiscales</taxon>
        <taxon>Stephanodiscaceae</taxon>
        <taxon>Stephanodiscus</taxon>
    </lineage>
</organism>
<dbReference type="AlphaFoldDB" id="A0ABD3NAC2"/>
<accession>A0ABD3NAC2</accession>